<protein>
    <submittedName>
        <fullName evidence="1">Uncharacterized protein</fullName>
    </submittedName>
</protein>
<reference evidence="1 2" key="1">
    <citation type="submission" date="2023-10" db="EMBL/GenBank/DDBJ databases">
        <title>Comparative genomics analysis reveals potential genetic determinants of host preference in Cryptosporidium xiaoi.</title>
        <authorList>
            <person name="Xiao L."/>
            <person name="Li J."/>
        </authorList>
    </citation>
    <scope>NUCLEOTIDE SEQUENCE [LARGE SCALE GENOMIC DNA]</scope>
    <source>
        <strain evidence="1 2">52996</strain>
    </source>
</reference>
<dbReference type="AlphaFoldDB" id="A0AAV9XWB8"/>
<dbReference type="Proteomes" id="UP001311799">
    <property type="component" value="Unassembled WGS sequence"/>
</dbReference>
<sequence length="193" mass="22378">MKCFYVLSLNNKEVISDTGISLFKRISDKEWNNELNENDISLKDVYDSKLDNEEFRQCVINCIIRQISMLNPIRYEGLCPIFDLDNYLSLWRVSKKLNAIFVMVIDGSKTFPLRGKYVLDFVVDWSEKSLSTRKGGSKFREESKKQNLNGKPNTDDILVLLNLVAPSGQLQLLNDEFLNKVELLMSKSRKIRN</sequence>
<organism evidence="1 2">
    <name type="scientific">Cryptosporidium xiaoi</name>
    <dbReference type="NCBI Taxonomy" id="659607"/>
    <lineage>
        <taxon>Eukaryota</taxon>
        <taxon>Sar</taxon>
        <taxon>Alveolata</taxon>
        <taxon>Apicomplexa</taxon>
        <taxon>Conoidasida</taxon>
        <taxon>Coccidia</taxon>
        <taxon>Eucoccidiorida</taxon>
        <taxon>Eimeriorina</taxon>
        <taxon>Cryptosporidiidae</taxon>
        <taxon>Cryptosporidium</taxon>
    </lineage>
</organism>
<evidence type="ECO:0000313" key="2">
    <source>
        <dbReference type="Proteomes" id="UP001311799"/>
    </source>
</evidence>
<name>A0AAV9XWB8_9CRYT</name>
<keyword evidence="2" id="KW-1185">Reference proteome</keyword>
<evidence type="ECO:0000313" key="1">
    <source>
        <dbReference type="EMBL" id="KAK6588394.1"/>
    </source>
</evidence>
<comment type="caution">
    <text evidence="1">The sequence shown here is derived from an EMBL/GenBank/DDBJ whole genome shotgun (WGS) entry which is preliminary data.</text>
</comment>
<dbReference type="EMBL" id="JAWDEY010000033">
    <property type="protein sequence ID" value="KAK6588394.1"/>
    <property type="molecule type" value="Genomic_DNA"/>
</dbReference>
<gene>
    <name evidence="1" type="ORF">RS030_5696</name>
</gene>
<accession>A0AAV9XWB8</accession>
<proteinExistence type="predicted"/>